<proteinExistence type="predicted"/>
<dbReference type="InterPro" id="IPR014048">
    <property type="entry name" value="MethylDNA_cys_MeTrfase_DNA-bd"/>
</dbReference>
<evidence type="ECO:0000259" key="2">
    <source>
        <dbReference type="Pfam" id="PF02870"/>
    </source>
</evidence>
<gene>
    <name evidence="3" type="ORF">KQI75_01565</name>
</gene>
<accession>A0ABS6EQB3</accession>
<dbReference type="PROSITE" id="PS00374">
    <property type="entry name" value="MGMT"/>
    <property type="match status" value="2"/>
</dbReference>
<dbReference type="PANTHER" id="PTHR10815:SF5">
    <property type="entry name" value="METHYLATED-DNA--PROTEIN-CYSTEINE METHYLTRANSFERASE"/>
    <property type="match status" value="1"/>
</dbReference>
<reference evidence="3 4" key="1">
    <citation type="submission" date="2021-06" db="EMBL/GenBank/DDBJ databases">
        <authorList>
            <person name="Sun Q."/>
            <person name="Li D."/>
        </authorList>
    </citation>
    <scope>NUCLEOTIDE SEQUENCE [LARGE SCALE GENOMIC DNA]</scope>
    <source>
        <strain evidence="3 4">MSJd-7</strain>
    </source>
</reference>
<evidence type="ECO:0000259" key="1">
    <source>
        <dbReference type="Pfam" id="PF01035"/>
    </source>
</evidence>
<evidence type="ECO:0000313" key="4">
    <source>
        <dbReference type="Proteomes" id="UP000783588"/>
    </source>
</evidence>
<dbReference type="RefSeq" id="WP_216468928.1">
    <property type="nucleotide sequence ID" value="NZ_JAHLQI010000001.1"/>
</dbReference>
<dbReference type="Pfam" id="PF02870">
    <property type="entry name" value="Methyltransf_1N"/>
    <property type="match status" value="1"/>
</dbReference>
<feature type="domain" description="Methylated-DNA-[protein]-cysteine S-methyltransferase DNA binding" evidence="1">
    <location>
        <begin position="78"/>
        <end position="145"/>
    </location>
</feature>
<dbReference type="InterPro" id="IPR001497">
    <property type="entry name" value="MethylDNA_cys_MeTrfase_AS"/>
</dbReference>
<name>A0ABS6EQB3_9FIRM</name>
<dbReference type="InterPro" id="IPR008332">
    <property type="entry name" value="MethylG_MeTrfase_N"/>
</dbReference>
<protein>
    <submittedName>
        <fullName evidence="3">Methylated-DNA--[protein]-cysteine S-methyltransferase</fullName>
    </submittedName>
</protein>
<dbReference type="NCBIfam" id="TIGR00589">
    <property type="entry name" value="ogt"/>
    <property type="match status" value="2"/>
</dbReference>
<dbReference type="Pfam" id="PF01035">
    <property type="entry name" value="DNA_binding_1"/>
    <property type="match status" value="1"/>
</dbReference>
<feature type="domain" description="Methylguanine DNA methyltransferase ribonuclease-like" evidence="2">
    <location>
        <begin position="2"/>
        <end position="71"/>
    </location>
</feature>
<organism evidence="3 4">
    <name type="scientific">Butyricicoccus intestinisimiae</name>
    <dbReference type="NCBI Taxonomy" id="2841509"/>
    <lineage>
        <taxon>Bacteria</taxon>
        <taxon>Bacillati</taxon>
        <taxon>Bacillota</taxon>
        <taxon>Clostridia</taxon>
        <taxon>Eubacteriales</taxon>
        <taxon>Butyricicoccaceae</taxon>
        <taxon>Butyricicoccus</taxon>
    </lineage>
</organism>
<dbReference type="Proteomes" id="UP000783588">
    <property type="component" value="Unassembled WGS sequence"/>
</dbReference>
<sequence>MMYTTQYMSPLGNMLLAADANGLTGAWFEGQTYFARSLDAQHQERETSVLTDTKRWLDMYFRGMKPDFLPPLHPLGSAFQQSVWEMLLQIPYGHTTTYGEIARQLAKKQGISRMSAQAVGGAVGHNPISILIPCHRVVGTSGAVGHNPISILIPCHRVVGTNGSLTGYAGGIEKKIQLLTLEKCDMHSFTIPK</sequence>
<evidence type="ECO:0000313" key="3">
    <source>
        <dbReference type="EMBL" id="MBU5489326.1"/>
    </source>
</evidence>
<keyword evidence="4" id="KW-1185">Reference proteome</keyword>
<dbReference type="EMBL" id="JAHLQI010000001">
    <property type="protein sequence ID" value="MBU5489326.1"/>
    <property type="molecule type" value="Genomic_DNA"/>
</dbReference>
<dbReference type="CDD" id="cd06445">
    <property type="entry name" value="ATase"/>
    <property type="match status" value="1"/>
</dbReference>
<comment type="caution">
    <text evidence="3">The sequence shown here is derived from an EMBL/GenBank/DDBJ whole genome shotgun (WGS) entry which is preliminary data.</text>
</comment>
<dbReference type="PANTHER" id="PTHR10815">
    <property type="entry name" value="METHYLATED-DNA--PROTEIN-CYSTEINE METHYLTRANSFERASE"/>
    <property type="match status" value="1"/>
</dbReference>